<gene>
    <name evidence="1" type="ORF">QNA08_05335</name>
</gene>
<dbReference type="PANTHER" id="PTHR43611">
    <property type="entry name" value="ALPHA-D-GLUCOSE 1-PHOSPHATE PHOSPHATASE"/>
    <property type="match status" value="1"/>
</dbReference>
<dbReference type="Pfam" id="PF00702">
    <property type="entry name" value="Hydrolase"/>
    <property type="match status" value="1"/>
</dbReference>
<dbReference type="CDD" id="cd02603">
    <property type="entry name" value="HAD_sEH-N_like"/>
    <property type="match status" value="1"/>
</dbReference>
<organism evidence="1 2">
    <name type="scientific">Chelatococcus albus</name>
    <dbReference type="NCBI Taxonomy" id="3047466"/>
    <lineage>
        <taxon>Bacteria</taxon>
        <taxon>Pseudomonadati</taxon>
        <taxon>Pseudomonadota</taxon>
        <taxon>Alphaproteobacteria</taxon>
        <taxon>Hyphomicrobiales</taxon>
        <taxon>Chelatococcaceae</taxon>
        <taxon>Chelatococcus</taxon>
    </lineage>
</organism>
<keyword evidence="2" id="KW-1185">Reference proteome</keyword>
<comment type="caution">
    <text evidence="1">The sequence shown here is derived from an EMBL/GenBank/DDBJ whole genome shotgun (WGS) entry which is preliminary data.</text>
</comment>
<accession>A0ABT7AE38</accession>
<protein>
    <submittedName>
        <fullName evidence="1">HAD family phosphatase</fullName>
    </submittedName>
</protein>
<dbReference type="Gene3D" id="3.40.50.1000">
    <property type="entry name" value="HAD superfamily/HAD-like"/>
    <property type="match status" value="1"/>
</dbReference>
<dbReference type="InterPro" id="IPR023214">
    <property type="entry name" value="HAD_sf"/>
</dbReference>
<dbReference type="Proteomes" id="UP001321492">
    <property type="component" value="Unassembled WGS sequence"/>
</dbReference>
<dbReference type="SFLD" id="SFLDS00003">
    <property type="entry name" value="Haloacid_Dehalogenase"/>
    <property type="match status" value="1"/>
</dbReference>
<dbReference type="Gene3D" id="1.10.150.240">
    <property type="entry name" value="Putative phosphatase, domain 2"/>
    <property type="match status" value="1"/>
</dbReference>
<evidence type="ECO:0000313" key="1">
    <source>
        <dbReference type="EMBL" id="MDJ1157653.1"/>
    </source>
</evidence>
<dbReference type="InterPro" id="IPR036412">
    <property type="entry name" value="HAD-like_sf"/>
</dbReference>
<dbReference type="NCBIfam" id="TIGR01509">
    <property type="entry name" value="HAD-SF-IA-v3"/>
    <property type="match status" value="1"/>
</dbReference>
<dbReference type="RefSeq" id="WP_283739631.1">
    <property type="nucleotide sequence ID" value="NZ_JASJEV010000002.1"/>
</dbReference>
<dbReference type="InterPro" id="IPR023198">
    <property type="entry name" value="PGP-like_dom2"/>
</dbReference>
<reference evidence="1 2" key="1">
    <citation type="submission" date="2023-05" db="EMBL/GenBank/DDBJ databases">
        <title>Chelatococcus sp. nov., a moderately thermophilic bacterium isolated from hot spring microbial mat.</title>
        <authorList>
            <person name="Hu C.-J."/>
            <person name="Li W.-J."/>
        </authorList>
    </citation>
    <scope>NUCLEOTIDE SEQUENCE [LARGE SCALE GENOMIC DNA]</scope>
    <source>
        <strain evidence="1 2">SYSU G07232</strain>
    </source>
</reference>
<sequence>MHAPAPSPARIVVFDIGNVLIEWDPRHLYRKIFGGDEGKVEAFLGTVCTPAWNLEQDRGRRWADAVAELSAAFPQWRAEIAAYDERWHEMVPGAIQGTVAILDRLRSAGVPTYAITNFSDEKFVEARLRFPFLEGFEGIVVSAEVGLLKPDLAIYSLFLDRYGLAAGDCIFVDDSPRNVAAARAVGMHAHHFTTPDAFAAELRAHGFPV</sequence>
<name>A0ABT7AE38_9HYPH</name>
<dbReference type="SFLD" id="SFLDG01129">
    <property type="entry name" value="C1.5:_HAD__Beta-PGM__Phosphata"/>
    <property type="match status" value="1"/>
</dbReference>
<dbReference type="InterPro" id="IPR006439">
    <property type="entry name" value="HAD-SF_hydro_IA"/>
</dbReference>
<dbReference type="PANTHER" id="PTHR43611:SF3">
    <property type="entry name" value="FLAVIN MONONUCLEOTIDE HYDROLASE 1, CHLOROPLATIC"/>
    <property type="match status" value="1"/>
</dbReference>
<proteinExistence type="predicted"/>
<dbReference type="SUPFAM" id="SSF56784">
    <property type="entry name" value="HAD-like"/>
    <property type="match status" value="1"/>
</dbReference>
<dbReference type="EMBL" id="JASJEV010000002">
    <property type="protein sequence ID" value="MDJ1157653.1"/>
    <property type="molecule type" value="Genomic_DNA"/>
</dbReference>
<evidence type="ECO:0000313" key="2">
    <source>
        <dbReference type="Proteomes" id="UP001321492"/>
    </source>
</evidence>